<accession>A0A6A4I1I4</accession>
<name>A0A6A4I1I4_9AGAR</name>
<proteinExistence type="predicted"/>
<dbReference type="Pfam" id="PF18759">
    <property type="entry name" value="Plavaka"/>
    <property type="match status" value="1"/>
</dbReference>
<dbReference type="InterPro" id="IPR041078">
    <property type="entry name" value="Plavaka"/>
</dbReference>
<reference evidence="2" key="1">
    <citation type="journal article" date="2019" name="Environ. Microbiol.">
        <title>Fungal ecological strategies reflected in gene transcription - a case study of two litter decomposers.</title>
        <authorList>
            <person name="Barbi F."/>
            <person name="Kohler A."/>
            <person name="Barry K."/>
            <person name="Baskaran P."/>
            <person name="Daum C."/>
            <person name="Fauchery L."/>
            <person name="Ihrmark K."/>
            <person name="Kuo A."/>
            <person name="LaButti K."/>
            <person name="Lipzen A."/>
            <person name="Morin E."/>
            <person name="Grigoriev I.V."/>
            <person name="Henrissat B."/>
            <person name="Lindahl B."/>
            <person name="Martin F."/>
        </authorList>
    </citation>
    <scope>NUCLEOTIDE SEQUENCE</scope>
    <source>
        <strain evidence="2">JB14</strain>
    </source>
</reference>
<dbReference type="OrthoDB" id="3208495at2759"/>
<dbReference type="Proteomes" id="UP000799118">
    <property type="component" value="Unassembled WGS sequence"/>
</dbReference>
<evidence type="ECO:0000256" key="1">
    <source>
        <dbReference type="SAM" id="MobiDB-lite"/>
    </source>
</evidence>
<dbReference type="EMBL" id="ML769408">
    <property type="protein sequence ID" value="KAE9405612.1"/>
    <property type="molecule type" value="Genomic_DNA"/>
</dbReference>
<protein>
    <submittedName>
        <fullName evidence="2">Uncharacterized protein</fullName>
    </submittedName>
</protein>
<evidence type="ECO:0000313" key="2">
    <source>
        <dbReference type="EMBL" id="KAE9405612.1"/>
    </source>
</evidence>
<sequence length="227" mass="25610">MDNWASAPEASSSASGSAGPSSSIPFSATAPDKWSAGTVSIPMPCLNSILASEDSAPQLIISDVWHHKLTEVIRSAFEDPSFLEFDIKAFKYFWKPSEDEPAQHVYGETYYSNRALELEEQLYLKTFQESPNPDPSEPEHVIAWIQLWSDLTHLAEFGTASLWPIYLYFGNLSKYTRGKGKSHAAHYIAYIPLLPDLIKDIYKQEFGIKPTDAVKRFLKRDLMSAIW</sequence>
<gene>
    <name evidence="2" type="ORF">BT96DRAFT_988388</name>
</gene>
<dbReference type="AlphaFoldDB" id="A0A6A4I1I4"/>
<organism evidence="2 3">
    <name type="scientific">Gymnopus androsaceus JB14</name>
    <dbReference type="NCBI Taxonomy" id="1447944"/>
    <lineage>
        <taxon>Eukaryota</taxon>
        <taxon>Fungi</taxon>
        <taxon>Dikarya</taxon>
        <taxon>Basidiomycota</taxon>
        <taxon>Agaricomycotina</taxon>
        <taxon>Agaricomycetes</taxon>
        <taxon>Agaricomycetidae</taxon>
        <taxon>Agaricales</taxon>
        <taxon>Marasmiineae</taxon>
        <taxon>Omphalotaceae</taxon>
        <taxon>Gymnopus</taxon>
    </lineage>
</organism>
<evidence type="ECO:0000313" key="3">
    <source>
        <dbReference type="Proteomes" id="UP000799118"/>
    </source>
</evidence>
<feature type="region of interest" description="Disordered" evidence="1">
    <location>
        <begin position="1"/>
        <end position="24"/>
    </location>
</feature>
<keyword evidence="3" id="KW-1185">Reference proteome</keyword>